<comment type="caution">
    <text evidence="1">The sequence shown here is derived from an EMBL/GenBank/DDBJ whole genome shotgun (WGS) entry which is preliminary data.</text>
</comment>
<dbReference type="Proteomes" id="UP000805193">
    <property type="component" value="Unassembled WGS sequence"/>
</dbReference>
<evidence type="ECO:0000313" key="2">
    <source>
        <dbReference type="Proteomes" id="UP000805193"/>
    </source>
</evidence>
<gene>
    <name evidence="1" type="ORF">HPB47_024722</name>
</gene>
<accession>A0AC60Q693</accession>
<keyword evidence="2" id="KW-1185">Reference proteome</keyword>
<name>A0AC60Q693_IXOPE</name>
<dbReference type="EMBL" id="JABSTQ010009545">
    <property type="protein sequence ID" value="KAG0428272.1"/>
    <property type="molecule type" value="Genomic_DNA"/>
</dbReference>
<protein>
    <submittedName>
        <fullName evidence="1">Uncharacterized protein</fullName>
    </submittedName>
</protein>
<organism evidence="1 2">
    <name type="scientific">Ixodes persulcatus</name>
    <name type="common">Taiga tick</name>
    <dbReference type="NCBI Taxonomy" id="34615"/>
    <lineage>
        <taxon>Eukaryota</taxon>
        <taxon>Metazoa</taxon>
        <taxon>Ecdysozoa</taxon>
        <taxon>Arthropoda</taxon>
        <taxon>Chelicerata</taxon>
        <taxon>Arachnida</taxon>
        <taxon>Acari</taxon>
        <taxon>Parasitiformes</taxon>
        <taxon>Ixodida</taxon>
        <taxon>Ixodoidea</taxon>
        <taxon>Ixodidae</taxon>
        <taxon>Ixodinae</taxon>
        <taxon>Ixodes</taxon>
    </lineage>
</organism>
<evidence type="ECO:0000313" key="1">
    <source>
        <dbReference type="EMBL" id="KAG0428272.1"/>
    </source>
</evidence>
<reference evidence="1 2" key="1">
    <citation type="journal article" date="2020" name="Cell">
        <title>Large-Scale Comparative Analyses of Tick Genomes Elucidate Their Genetic Diversity and Vector Capacities.</title>
        <authorList>
            <consortium name="Tick Genome and Microbiome Consortium (TIGMIC)"/>
            <person name="Jia N."/>
            <person name="Wang J."/>
            <person name="Shi W."/>
            <person name="Du L."/>
            <person name="Sun Y."/>
            <person name="Zhan W."/>
            <person name="Jiang J.F."/>
            <person name="Wang Q."/>
            <person name="Zhang B."/>
            <person name="Ji P."/>
            <person name="Bell-Sakyi L."/>
            <person name="Cui X.M."/>
            <person name="Yuan T.T."/>
            <person name="Jiang B.G."/>
            <person name="Yang W.F."/>
            <person name="Lam T.T."/>
            <person name="Chang Q.C."/>
            <person name="Ding S.J."/>
            <person name="Wang X.J."/>
            <person name="Zhu J.G."/>
            <person name="Ruan X.D."/>
            <person name="Zhao L."/>
            <person name="Wei J.T."/>
            <person name="Ye R.Z."/>
            <person name="Que T.C."/>
            <person name="Du C.H."/>
            <person name="Zhou Y.H."/>
            <person name="Cheng J.X."/>
            <person name="Dai P.F."/>
            <person name="Guo W.B."/>
            <person name="Han X.H."/>
            <person name="Huang E.J."/>
            <person name="Li L.F."/>
            <person name="Wei W."/>
            <person name="Gao Y.C."/>
            <person name="Liu J.Z."/>
            <person name="Shao H.Z."/>
            <person name="Wang X."/>
            <person name="Wang C.C."/>
            <person name="Yang T.C."/>
            <person name="Huo Q.B."/>
            <person name="Li W."/>
            <person name="Chen H.Y."/>
            <person name="Chen S.E."/>
            <person name="Zhou L.G."/>
            <person name="Ni X.B."/>
            <person name="Tian J.H."/>
            <person name="Sheng Y."/>
            <person name="Liu T."/>
            <person name="Pan Y.S."/>
            <person name="Xia L.Y."/>
            <person name="Li J."/>
            <person name="Zhao F."/>
            <person name="Cao W.C."/>
        </authorList>
    </citation>
    <scope>NUCLEOTIDE SEQUENCE [LARGE SCALE GENOMIC DNA]</scope>
    <source>
        <strain evidence="1">Iper-2018</strain>
    </source>
</reference>
<proteinExistence type="predicted"/>
<sequence>MHPYSIVEESAFVEMMKLAMPDYTVPSRTTFSRAVIPDLYESKKKELKKSLQDIFSSGAECYSITTDGWTSRANDSYVSVTCHVMNKEFGQHVRALACTDMTDSHTAENLEQFIKSAIEDWELPAPGTMPIYVVTDNARNFTSAFARSPWSGVQCFGHTLQLCISNAKKEVAGFSQLCAKARTIVARYKRSAKARGRLMEIQRNMNLEPLEVVQDVPTRWNSEHAMMKRFVKLRVPVSVELSECDTVEPLSASEWRLMAAVVQVVQPLEQATAELSGDSYPTLSQVIPLLECTKVVLSRHSTDEARSVASSLIQSIKTRFPDGKMCRLLALSMLVDPRYKDGCYTGEAEKKWARTLLTKAVEESASVDEPSDAAAETSGGIGDSLGDTLWDVFSSLSSDTHQKPGHEFATESVEYLKTPLLARTEDPLAWWRCRGRHLYPSLVRVARRYLDTSNPD</sequence>